<dbReference type="InterPro" id="IPR036409">
    <property type="entry name" value="Aldolase_II/adducin_N_sf"/>
</dbReference>
<evidence type="ECO:0000313" key="5">
    <source>
        <dbReference type="Proteomes" id="UP000288388"/>
    </source>
</evidence>
<keyword evidence="1" id="KW-0479">Metal-binding</keyword>
<dbReference type="EC" id="4.1.2.17" evidence="4"/>
<keyword evidence="2 4" id="KW-0456">Lyase</keyword>
<accession>A0A437UIU4</accession>
<evidence type="ECO:0000313" key="4">
    <source>
        <dbReference type="EMBL" id="RVU93540.1"/>
    </source>
</evidence>
<dbReference type="Proteomes" id="UP000288388">
    <property type="component" value="Unassembled WGS sequence"/>
</dbReference>
<evidence type="ECO:0000256" key="1">
    <source>
        <dbReference type="ARBA" id="ARBA00022723"/>
    </source>
</evidence>
<name>A0A437UIU4_ENTAV</name>
<dbReference type="GO" id="GO:0046872">
    <property type="term" value="F:metal ion binding"/>
    <property type="evidence" value="ECO:0007669"/>
    <property type="project" value="UniProtKB-KW"/>
</dbReference>
<sequence length="213" mass="23362">MMDTEKVQLVEYGKKLISTGLTAGTGGNISMYDPESQLMAITPSGIDYFEMTVEDIVVLDLEGKVVEGARKPSSEWQMHLINYQRRGDEIRAVVHAHSTFSSILATCRKPLPATNYMIAIAGDGDVRCSKYATFGTEKLAEYAFEAMENRYACFLANHGLLTCGPNLHDAFSVASEIERLAGLHVGASLFGDPVILDDADMAEVHERFPSYGQ</sequence>
<organism evidence="4 5">
    <name type="scientific">Enterococcus avium</name>
    <name type="common">Streptococcus avium</name>
    <dbReference type="NCBI Taxonomy" id="33945"/>
    <lineage>
        <taxon>Bacteria</taxon>
        <taxon>Bacillati</taxon>
        <taxon>Bacillota</taxon>
        <taxon>Bacilli</taxon>
        <taxon>Lactobacillales</taxon>
        <taxon>Enterococcaceae</taxon>
        <taxon>Enterococcus</taxon>
    </lineage>
</organism>
<dbReference type="Pfam" id="PF00596">
    <property type="entry name" value="Aldolase_II"/>
    <property type="match status" value="1"/>
</dbReference>
<proteinExistence type="predicted"/>
<dbReference type="GO" id="GO:0005829">
    <property type="term" value="C:cytosol"/>
    <property type="evidence" value="ECO:0007669"/>
    <property type="project" value="TreeGrafter"/>
</dbReference>
<reference evidence="4 5" key="1">
    <citation type="submission" date="2018-12" db="EMBL/GenBank/DDBJ databases">
        <title>A novel vanA-carrying plasmid in a clinical isolate of Enterococcus avium.</title>
        <authorList>
            <person name="Bernasconi O.J."/>
            <person name="Luzzaro F."/>
            <person name="Endimiani A."/>
        </authorList>
    </citation>
    <scope>NUCLEOTIDE SEQUENCE [LARGE SCALE GENOMIC DNA]</scope>
    <source>
        <strain evidence="4 5">LC0559/18</strain>
    </source>
</reference>
<evidence type="ECO:0000259" key="3">
    <source>
        <dbReference type="SMART" id="SM01007"/>
    </source>
</evidence>
<dbReference type="Gene3D" id="3.40.225.10">
    <property type="entry name" value="Class II aldolase/adducin N-terminal domain"/>
    <property type="match status" value="1"/>
</dbReference>
<dbReference type="PANTHER" id="PTHR22789:SF0">
    <property type="entry name" value="3-OXO-TETRONATE 4-PHOSPHATE DECARBOXYLASE-RELATED"/>
    <property type="match status" value="1"/>
</dbReference>
<dbReference type="InterPro" id="IPR001303">
    <property type="entry name" value="Aldolase_II/adducin_N"/>
</dbReference>
<dbReference type="PANTHER" id="PTHR22789">
    <property type="entry name" value="FUCULOSE PHOSPHATE ALDOLASE"/>
    <property type="match status" value="1"/>
</dbReference>
<evidence type="ECO:0000256" key="2">
    <source>
        <dbReference type="ARBA" id="ARBA00023239"/>
    </source>
</evidence>
<dbReference type="GO" id="GO:0019323">
    <property type="term" value="P:pentose catabolic process"/>
    <property type="evidence" value="ECO:0007669"/>
    <property type="project" value="TreeGrafter"/>
</dbReference>
<comment type="caution">
    <text evidence="4">The sequence shown here is derived from an EMBL/GenBank/DDBJ whole genome shotgun (WGS) entry which is preliminary data.</text>
</comment>
<dbReference type="NCBIfam" id="NF005302">
    <property type="entry name" value="PRK06833.1"/>
    <property type="match status" value="1"/>
</dbReference>
<dbReference type="GO" id="GO:0008738">
    <property type="term" value="F:L-fuculose-phosphate aldolase activity"/>
    <property type="evidence" value="ECO:0007669"/>
    <property type="project" value="UniProtKB-EC"/>
</dbReference>
<feature type="domain" description="Class II aldolase/adducin N-terminal" evidence="3">
    <location>
        <begin position="7"/>
        <end position="185"/>
    </location>
</feature>
<dbReference type="SUPFAM" id="SSF53639">
    <property type="entry name" value="AraD/HMP-PK domain-like"/>
    <property type="match status" value="1"/>
</dbReference>
<protein>
    <submittedName>
        <fullName evidence="4">L-fuculose-phosphate aldolase</fullName>
        <ecNumber evidence="4">4.1.2.17</ecNumber>
    </submittedName>
</protein>
<gene>
    <name evidence="4" type="ORF">EK398_00930</name>
</gene>
<dbReference type="SMART" id="SM01007">
    <property type="entry name" value="Aldolase_II"/>
    <property type="match status" value="1"/>
</dbReference>
<dbReference type="InterPro" id="IPR050197">
    <property type="entry name" value="Aldolase_class_II_sugar_metab"/>
</dbReference>
<dbReference type="EMBL" id="RYZS01000001">
    <property type="protein sequence ID" value="RVU93540.1"/>
    <property type="molecule type" value="Genomic_DNA"/>
</dbReference>
<dbReference type="AlphaFoldDB" id="A0A437UIU4"/>